<sequence>MTGETVPKFSNDVVSTLPEAGAGVQLRSSETARKQMETLATLSLNRDGGFQELRGGSLGVRLATTEAERDAAQALRYRVFFEEMGARPDEKALRTRRDVDPFDEAADHLLVIDHARSSGAEGVVGTYRLLRSDVAAKTGGFYSSAEYDISCLTEFPGRILEVGRSCVAPEYRGRAVMQLLWRGIASYIFLHHIDVLFGCASLHGTSPDALGDELTWLYYNHLAPPALRVKALPERYVEMQRTDPLHLDRRACLSKLPPLIKGYLRLGGYVGDGAVVDEQFNTTDVAVLVKSELLADKYYRHYERRLRDALD</sequence>
<reference evidence="11" key="1">
    <citation type="submission" date="2013-04" db="EMBL/GenBank/DDBJ databases">
        <title>The genome sequencing project of 58 acetic acid bacteria.</title>
        <authorList>
            <person name="Okamoto-Kainuma A."/>
            <person name="Ishikawa M."/>
            <person name="Umino S."/>
            <person name="Koizumi Y."/>
            <person name="Shiwa Y."/>
            <person name="Yoshikawa H."/>
            <person name="Matsutani M."/>
            <person name="Matsushita K."/>
        </authorList>
    </citation>
    <scope>NUCLEOTIDE SEQUENCE</scope>
    <source>
        <strain evidence="11">DSM 15669</strain>
    </source>
</reference>
<evidence type="ECO:0000256" key="5">
    <source>
        <dbReference type="ARBA" id="ARBA00023315"/>
    </source>
</evidence>
<evidence type="ECO:0000256" key="6">
    <source>
        <dbReference type="ARBA" id="ARBA00038095"/>
    </source>
</evidence>
<comment type="function">
    <text evidence="9">Catalyzes the first step in the biosynthesis of ornithine lipids, which are phosphorus-free membrane lipids. Catalyzes the 3-hydroxyacyl-acyl carrier protein-dependent acylation of ornithine to form lyso-ornithine lipid (LOL).</text>
</comment>
<dbReference type="SUPFAM" id="SSF55729">
    <property type="entry name" value="Acyl-CoA N-acyltransferases (Nat)"/>
    <property type="match status" value="1"/>
</dbReference>
<dbReference type="EMBL" id="BAQD01000036">
    <property type="protein sequence ID" value="GBQ07544.1"/>
    <property type="molecule type" value="Genomic_DNA"/>
</dbReference>
<dbReference type="InterPro" id="IPR052351">
    <property type="entry name" value="Ornithine_N-alpha-AT"/>
</dbReference>
<evidence type="ECO:0000256" key="1">
    <source>
        <dbReference type="ARBA" id="ARBA00005189"/>
    </source>
</evidence>
<evidence type="ECO:0000313" key="11">
    <source>
        <dbReference type="EMBL" id="GBQ07544.1"/>
    </source>
</evidence>
<dbReference type="Proteomes" id="UP001062901">
    <property type="component" value="Unassembled WGS sequence"/>
</dbReference>
<dbReference type="InterPro" id="IPR016181">
    <property type="entry name" value="Acyl_CoA_acyltransferase"/>
</dbReference>
<comment type="catalytic activity">
    <reaction evidence="10">
        <text>a (3R)-hydroxyacyl-[ACP] + L-ornithine = a lyso-ornithine lipid + holo-[ACP] + H(+)</text>
        <dbReference type="Rhea" id="RHEA:20633"/>
        <dbReference type="Rhea" id="RHEA-COMP:9685"/>
        <dbReference type="Rhea" id="RHEA-COMP:9945"/>
        <dbReference type="ChEBI" id="CHEBI:15378"/>
        <dbReference type="ChEBI" id="CHEBI:46911"/>
        <dbReference type="ChEBI" id="CHEBI:64479"/>
        <dbReference type="ChEBI" id="CHEBI:78827"/>
        <dbReference type="ChEBI" id="CHEBI:138482"/>
        <dbReference type="EC" id="2.3.2.30"/>
    </reaction>
    <physiologicalReaction direction="left-to-right" evidence="10">
        <dbReference type="Rhea" id="RHEA:20634"/>
    </physiologicalReaction>
</comment>
<evidence type="ECO:0000256" key="3">
    <source>
        <dbReference type="ARBA" id="ARBA00022679"/>
    </source>
</evidence>
<evidence type="ECO:0000256" key="7">
    <source>
        <dbReference type="ARBA" id="ARBA00039058"/>
    </source>
</evidence>
<protein>
    <recommendedName>
        <fullName evidence="8">L-ornithine N(alpha)-acyltransferase</fullName>
        <ecNumber evidence="7">2.3.2.30</ecNumber>
    </recommendedName>
</protein>
<evidence type="ECO:0000256" key="4">
    <source>
        <dbReference type="ARBA" id="ARBA00023098"/>
    </source>
</evidence>
<keyword evidence="12" id="KW-1185">Reference proteome</keyword>
<keyword evidence="3" id="KW-0808">Transferase</keyword>
<keyword evidence="5" id="KW-0012">Acyltransferase</keyword>
<dbReference type="Pfam" id="PF13444">
    <property type="entry name" value="Acetyltransf_5"/>
    <property type="match status" value="1"/>
</dbReference>
<name>A0ABQ0P0J8_9PROT</name>
<gene>
    <name evidence="11" type="ORF">AA15669_1429</name>
</gene>
<comment type="similarity">
    <text evidence="6">Belongs to the acetyltransferase family. OlsB subfamily.</text>
</comment>
<keyword evidence="2" id="KW-0444">Lipid biosynthesis</keyword>
<evidence type="ECO:0000256" key="10">
    <source>
        <dbReference type="ARBA" id="ARBA00047785"/>
    </source>
</evidence>
<dbReference type="Gene3D" id="3.40.630.30">
    <property type="match status" value="1"/>
</dbReference>
<dbReference type="EC" id="2.3.2.30" evidence="7"/>
<organism evidence="11 12">
    <name type="scientific">Saccharibacter floricola DSM 15669</name>
    <dbReference type="NCBI Taxonomy" id="1123227"/>
    <lineage>
        <taxon>Bacteria</taxon>
        <taxon>Pseudomonadati</taxon>
        <taxon>Pseudomonadota</taxon>
        <taxon>Alphaproteobacteria</taxon>
        <taxon>Acetobacterales</taxon>
        <taxon>Acetobacteraceae</taxon>
        <taxon>Saccharibacter</taxon>
    </lineage>
</organism>
<evidence type="ECO:0000256" key="8">
    <source>
        <dbReference type="ARBA" id="ARBA00039866"/>
    </source>
</evidence>
<dbReference type="PANTHER" id="PTHR37323:SF1">
    <property type="entry name" value="L-ORNITHINE N(ALPHA)-ACYLTRANSFERASE"/>
    <property type="match status" value="1"/>
</dbReference>
<accession>A0ABQ0P0J8</accession>
<evidence type="ECO:0000256" key="2">
    <source>
        <dbReference type="ARBA" id="ARBA00022516"/>
    </source>
</evidence>
<dbReference type="PANTHER" id="PTHR37323">
    <property type="entry name" value="GCN5-RELATED N-ACETYLTRANSFERASE"/>
    <property type="match status" value="1"/>
</dbReference>
<evidence type="ECO:0000256" key="9">
    <source>
        <dbReference type="ARBA" id="ARBA00045724"/>
    </source>
</evidence>
<keyword evidence="4" id="KW-0443">Lipid metabolism</keyword>
<evidence type="ECO:0000313" key="12">
    <source>
        <dbReference type="Proteomes" id="UP001062901"/>
    </source>
</evidence>
<proteinExistence type="inferred from homology"/>
<comment type="caution">
    <text evidence="11">The sequence shown here is derived from an EMBL/GenBank/DDBJ whole genome shotgun (WGS) entry which is preliminary data.</text>
</comment>
<comment type="pathway">
    <text evidence="1">Lipid metabolism.</text>
</comment>